<dbReference type="GO" id="GO:0003700">
    <property type="term" value="F:DNA-binding transcription factor activity"/>
    <property type="evidence" value="ECO:0007669"/>
    <property type="project" value="InterPro"/>
</dbReference>
<dbReference type="PANTHER" id="PTHR30346:SF0">
    <property type="entry name" value="HCA OPERON TRANSCRIPTIONAL ACTIVATOR HCAR"/>
    <property type="match status" value="1"/>
</dbReference>
<evidence type="ECO:0000313" key="7">
    <source>
        <dbReference type="Proteomes" id="UP000291189"/>
    </source>
</evidence>
<proteinExistence type="inferred from homology"/>
<evidence type="ECO:0000256" key="2">
    <source>
        <dbReference type="ARBA" id="ARBA00023015"/>
    </source>
</evidence>
<organism evidence="6 7">
    <name type="scientific">Nocardioides iriomotensis</name>
    <dbReference type="NCBI Taxonomy" id="715784"/>
    <lineage>
        <taxon>Bacteria</taxon>
        <taxon>Bacillati</taxon>
        <taxon>Actinomycetota</taxon>
        <taxon>Actinomycetes</taxon>
        <taxon>Propionibacteriales</taxon>
        <taxon>Nocardioidaceae</taxon>
        <taxon>Nocardioides</taxon>
    </lineage>
</organism>
<dbReference type="InterPro" id="IPR036388">
    <property type="entry name" value="WH-like_DNA-bd_sf"/>
</dbReference>
<dbReference type="InterPro" id="IPR036390">
    <property type="entry name" value="WH_DNA-bd_sf"/>
</dbReference>
<dbReference type="SUPFAM" id="SSF46785">
    <property type="entry name" value="Winged helix' DNA-binding domain"/>
    <property type="match status" value="1"/>
</dbReference>
<dbReference type="InterPro" id="IPR000847">
    <property type="entry name" value="LysR_HTH_N"/>
</dbReference>
<keyword evidence="4" id="KW-0804">Transcription</keyword>
<gene>
    <name evidence="6" type="ORF">ETU37_07545</name>
</gene>
<name>A0A4Q5J2Y9_9ACTN</name>
<reference evidence="6 7" key="1">
    <citation type="submission" date="2019-01" db="EMBL/GenBank/DDBJ databases">
        <title>Nocardioides guangzhouensis sp. nov., an actinobacterium isolated from soil.</title>
        <authorList>
            <person name="Fu Y."/>
            <person name="Cai Y."/>
            <person name="Lin Z."/>
            <person name="Chen P."/>
        </authorList>
    </citation>
    <scope>NUCLEOTIDE SEQUENCE [LARGE SCALE GENOMIC DNA]</scope>
    <source>
        <strain evidence="6 7">NBRC 105384</strain>
    </source>
</reference>
<dbReference type="PROSITE" id="PS50931">
    <property type="entry name" value="HTH_LYSR"/>
    <property type="match status" value="1"/>
</dbReference>
<dbReference type="SUPFAM" id="SSF53850">
    <property type="entry name" value="Periplasmic binding protein-like II"/>
    <property type="match status" value="1"/>
</dbReference>
<comment type="caution">
    <text evidence="6">The sequence shown here is derived from an EMBL/GenBank/DDBJ whole genome shotgun (WGS) entry which is preliminary data.</text>
</comment>
<dbReference type="Gene3D" id="1.10.10.10">
    <property type="entry name" value="Winged helix-like DNA-binding domain superfamily/Winged helix DNA-binding domain"/>
    <property type="match status" value="1"/>
</dbReference>
<evidence type="ECO:0000259" key="5">
    <source>
        <dbReference type="PROSITE" id="PS50931"/>
    </source>
</evidence>
<dbReference type="Pfam" id="PF00126">
    <property type="entry name" value="HTH_1"/>
    <property type="match status" value="1"/>
</dbReference>
<evidence type="ECO:0000313" key="6">
    <source>
        <dbReference type="EMBL" id="RYU12814.1"/>
    </source>
</evidence>
<sequence length="306" mass="33262">MRIEQLEQLAAVTQHGSLRRASDHLHLSQPALSESLRNLERELGITLLDRRRTGARISREGRDLLPAMVEVIEAVGRLREAAGDQTLSTRAVRVGTVNAGTSRVLVPAVRDVNAAFPHTTVEVVSAQQVEITQAIDEGGLDVGLVNLLGGDDVPAELAGTELVRGRPAVCCRVDHPFAALEEVPVEQLRKEPFVAMRSGYLMHRFAHRLFGGELPPVAFSTDGADMGKLMVARGLGVTVLPDYSIDGHPLVDSGVLTHRPIRHDLTVVRLHALTRRGDHLPPAVRAMRDALVRHAAAYERVRATPA</sequence>
<keyword evidence="2" id="KW-0805">Transcription regulation</keyword>
<dbReference type="GO" id="GO:0032993">
    <property type="term" value="C:protein-DNA complex"/>
    <property type="evidence" value="ECO:0007669"/>
    <property type="project" value="TreeGrafter"/>
</dbReference>
<dbReference type="Pfam" id="PF03466">
    <property type="entry name" value="LysR_substrate"/>
    <property type="match status" value="1"/>
</dbReference>
<protein>
    <submittedName>
        <fullName evidence="6">LysR family transcriptional regulator</fullName>
    </submittedName>
</protein>
<dbReference type="Proteomes" id="UP000291189">
    <property type="component" value="Unassembled WGS sequence"/>
</dbReference>
<evidence type="ECO:0000256" key="1">
    <source>
        <dbReference type="ARBA" id="ARBA00009437"/>
    </source>
</evidence>
<evidence type="ECO:0000256" key="3">
    <source>
        <dbReference type="ARBA" id="ARBA00023125"/>
    </source>
</evidence>
<dbReference type="PRINTS" id="PR00039">
    <property type="entry name" value="HTHLYSR"/>
</dbReference>
<dbReference type="Gene3D" id="3.40.190.290">
    <property type="match status" value="1"/>
</dbReference>
<feature type="domain" description="HTH lysR-type" evidence="5">
    <location>
        <begin position="1"/>
        <end position="58"/>
    </location>
</feature>
<dbReference type="AlphaFoldDB" id="A0A4Q5J2Y9"/>
<dbReference type="GO" id="GO:0003677">
    <property type="term" value="F:DNA binding"/>
    <property type="evidence" value="ECO:0007669"/>
    <property type="project" value="UniProtKB-KW"/>
</dbReference>
<dbReference type="PANTHER" id="PTHR30346">
    <property type="entry name" value="TRANSCRIPTIONAL DUAL REGULATOR HCAR-RELATED"/>
    <property type="match status" value="1"/>
</dbReference>
<evidence type="ECO:0000256" key="4">
    <source>
        <dbReference type="ARBA" id="ARBA00023163"/>
    </source>
</evidence>
<dbReference type="InterPro" id="IPR005119">
    <property type="entry name" value="LysR_subst-bd"/>
</dbReference>
<comment type="similarity">
    <text evidence="1">Belongs to the LysR transcriptional regulatory family.</text>
</comment>
<dbReference type="EMBL" id="SDPU01000020">
    <property type="protein sequence ID" value="RYU12814.1"/>
    <property type="molecule type" value="Genomic_DNA"/>
</dbReference>
<keyword evidence="7" id="KW-1185">Reference proteome</keyword>
<dbReference type="CDD" id="cd05466">
    <property type="entry name" value="PBP2_LTTR_substrate"/>
    <property type="match status" value="1"/>
</dbReference>
<accession>A0A4Q5J2Y9</accession>
<keyword evidence="3" id="KW-0238">DNA-binding</keyword>
<dbReference type="RefSeq" id="WP_129986633.1">
    <property type="nucleotide sequence ID" value="NZ_SDPU01000020.1"/>
</dbReference>
<dbReference type="OrthoDB" id="3181812at2"/>